<proteinExistence type="predicted"/>
<accession>A0A9X1QBS2</accession>
<gene>
    <name evidence="1" type="ORF">L0661_08015</name>
</gene>
<dbReference type="EMBL" id="JAKFFV010000004">
    <property type="protein sequence ID" value="MCF2498246.1"/>
    <property type="molecule type" value="Genomic_DNA"/>
</dbReference>
<evidence type="ECO:0000313" key="1">
    <source>
        <dbReference type="EMBL" id="MCF2498246.1"/>
    </source>
</evidence>
<protein>
    <submittedName>
        <fullName evidence="1">Uncharacterized protein</fullName>
    </submittedName>
</protein>
<comment type="caution">
    <text evidence="1">The sequence shown here is derived from an EMBL/GenBank/DDBJ whole genome shotgun (WGS) entry which is preliminary data.</text>
</comment>
<name>A0A9X1QBS2_9BACT</name>
<dbReference type="AlphaFoldDB" id="A0A9X1QBS2"/>
<dbReference type="RefSeq" id="WP_235177401.1">
    <property type="nucleotide sequence ID" value="NZ_JAKFFV010000004.1"/>
</dbReference>
<evidence type="ECO:0000313" key="2">
    <source>
        <dbReference type="Proteomes" id="UP001139411"/>
    </source>
</evidence>
<dbReference type="Proteomes" id="UP001139411">
    <property type="component" value="Unassembled WGS sequence"/>
</dbReference>
<organism evidence="1 2">
    <name type="scientific">Dyadobacter chenhuakuii</name>
    <dbReference type="NCBI Taxonomy" id="2909339"/>
    <lineage>
        <taxon>Bacteria</taxon>
        <taxon>Pseudomonadati</taxon>
        <taxon>Bacteroidota</taxon>
        <taxon>Cytophagia</taxon>
        <taxon>Cytophagales</taxon>
        <taxon>Spirosomataceae</taxon>
        <taxon>Dyadobacter</taxon>
    </lineage>
</organism>
<sequence length="106" mass="12156">MDFEREITLKTGRCVKVFANAVQNHSRVAFELIVLVKDPDENTFYPPIGPNHSKYWQLKRLNAQLASILQLRHSGVSDREMKQILDELNEMVADNEASHAADLKYS</sequence>
<reference evidence="1" key="1">
    <citation type="submission" date="2022-01" db="EMBL/GenBank/DDBJ databases">
        <title>Novel species in genus Dyadobacter.</title>
        <authorList>
            <person name="Ma C."/>
        </authorList>
    </citation>
    <scope>NUCLEOTIDE SEQUENCE</scope>
    <source>
        <strain evidence="1">CY357</strain>
    </source>
</reference>